<feature type="domain" description="Cas12f1-like TNB" evidence="2">
    <location>
        <begin position="1"/>
        <end position="49"/>
    </location>
</feature>
<comment type="caution">
    <text evidence="3">The sequence shown here is derived from an EMBL/GenBank/DDBJ whole genome shotgun (WGS) entry which is preliminary data.</text>
</comment>
<reference evidence="3 4" key="1">
    <citation type="submission" date="2018-06" db="EMBL/GenBank/DDBJ databases">
        <title>Extensive metabolic versatility and redundancy in microbially diverse, dynamic hydrothermal sediments.</title>
        <authorList>
            <person name="Dombrowski N."/>
            <person name="Teske A."/>
            <person name="Baker B.J."/>
        </authorList>
    </citation>
    <scope>NUCLEOTIDE SEQUENCE [LARGE SCALE GENOMIC DNA]</scope>
    <source>
        <strain evidence="3">B66_G16</strain>
    </source>
</reference>
<keyword evidence="1" id="KW-0238">DNA-binding</keyword>
<evidence type="ECO:0000313" key="3">
    <source>
        <dbReference type="EMBL" id="RLE46230.1"/>
    </source>
</evidence>
<dbReference type="Proteomes" id="UP000278475">
    <property type="component" value="Unassembled WGS sequence"/>
</dbReference>
<proteinExistence type="predicted"/>
<dbReference type="Pfam" id="PF07282">
    <property type="entry name" value="Cas12f1-like_TNB"/>
    <property type="match status" value="1"/>
</dbReference>
<gene>
    <name evidence="3" type="ORF">DRJ31_10245</name>
</gene>
<protein>
    <submittedName>
        <fullName evidence="3">Transposase</fullName>
    </submittedName>
</protein>
<sequence length="78" mass="8670">IRVKPVKEYSTSSYCPFCGTKGKRITRGLFYCPKCNQIMNADVVGCLNIARRSNIIPNPGWGRDNGVLAHPLFLRADA</sequence>
<accession>A0A497EK46</accession>
<evidence type="ECO:0000313" key="4">
    <source>
        <dbReference type="Proteomes" id="UP000278475"/>
    </source>
</evidence>
<organism evidence="3 4">
    <name type="scientific">Thermoproteota archaeon</name>
    <dbReference type="NCBI Taxonomy" id="2056631"/>
    <lineage>
        <taxon>Archaea</taxon>
        <taxon>Thermoproteota</taxon>
    </lineage>
</organism>
<dbReference type="InterPro" id="IPR010095">
    <property type="entry name" value="Cas12f1-like_TNB"/>
</dbReference>
<dbReference type="GO" id="GO:0003677">
    <property type="term" value="F:DNA binding"/>
    <property type="evidence" value="ECO:0007669"/>
    <property type="project" value="UniProtKB-KW"/>
</dbReference>
<feature type="non-terminal residue" evidence="3">
    <location>
        <position position="1"/>
    </location>
</feature>
<dbReference type="AlphaFoldDB" id="A0A497EK46"/>
<name>A0A497EK46_9CREN</name>
<dbReference type="EMBL" id="QMQV01000197">
    <property type="protein sequence ID" value="RLE46230.1"/>
    <property type="molecule type" value="Genomic_DNA"/>
</dbReference>
<evidence type="ECO:0000259" key="2">
    <source>
        <dbReference type="Pfam" id="PF07282"/>
    </source>
</evidence>
<evidence type="ECO:0000256" key="1">
    <source>
        <dbReference type="ARBA" id="ARBA00023125"/>
    </source>
</evidence>